<dbReference type="Proteomes" id="UP000030854">
    <property type="component" value="Unassembled WGS sequence"/>
</dbReference>
<accession>A0A0B1P121</accession>
<dbReference type="STRING" id="52586.A0A0B1P121"/>
<comment type="caution">
    <text evidence="3">The sequence shown here is derived from an EMBL/GenBank/DDBJ whole genome shotgun (WGS) entry which is preliminary data.</text>
</comment>
<evidence type="ECO:0000256" key="2">
    <source>
        <dbReference type="SAM" id="Phobius"/>
    </source>
</evidence>
<keyword evidence="2" id="KW-0812">Transmembrane</keyword>
<feature type="transmembrane region" description="Helical" evidence="2">
    <location>
        <begin position="282"/>
        <end position="305"/>
    </location>
</feature>
<sequence length="492" mass="53381">MVDYFAWLPIFLVRQDNVQREHTQYKRLPQRHTVSITQSQHAEIVAIESTIIQTEVIQRNAGAFATQAVMSTDFISNFKNISNPRVTLVAMMASSPIHQALPSINQSMLSNRVGSSLVTSSHSMGIKHITTEKPTPSPSTKAPSSNQNILALTSLVNSPSTFSSLNYNHNFTHFVSSPNIASGQVNSLSIVISTSSKFSFASLIAITSSLATSGIEHRVKTTASSLSFLPSESILPTEVMPTPTSINIIGVENAEPSSALNITSPTKSSSHQYSHHAPHAPVVVGSIMGSIAGVAVLVFLIMLFLRWHKSNKWMVPLDNEAIPGVPHSASRGHLSSNMTLQKPHNFSMPAALASFTVSKIMSQNKFRLSSSTNPDEKAFYRISGRKLPSVFQHGGDGYGDVAPPPNTDKSSPRNTKLQNSFVTSRYTSRSTLAGSHPSSSNPIIFPNQPLNSVRDSDLLQPSILKPPQRPDSIGRSRPSMDSSLTSRFTEEV</sequence>
<protein>
    <submittedName>
        <fullName evidence="3">Uncharacterized protein</fullName>
    </submittedName>
</protein>
<keyword evidence="2" id="KW-1133">Transmembrane helix</keyword>
<feature type="compositionally biased region" description="Polar residues" evidence="1">
    <location>
        <begin position="407"/>
        <end position="453"/>
    </location>
</feature>
<keyword evidence="4" id="KW-1185">Reference proteome</keyword>
<feature type="compositionally biased region" description="Polar residues" evidence="1">
    <location>
        <begin position="479"/>
        <end position="492"/>
    </location>
</feature>
<evidence type="ECO:0000313" key="3">
    <source>
        <dbReference type="EMBL" id="KHJ31928.1"/>
    </source>
</evidence>
<evidence type="ECO:0000256" key="1">
    <source>
        <dbReference type="SAM" id="MobiDB-lite"/>
    </source>
</evidence>
<reference evidence="3 4" key="1">
    <citation type="journal article" date="2014" name="BMC Genomics">
        <title>Adaptive genomic structural variation in the grape powdery mildew pathogen, Erysiphe necator.</title>
        <authorList>
            <person name="Jones L."/>
            <person name="Riaz S."/>
            <person name="Morales-Cruz A."/>
            <person name="Amrine K.C."/>
            <person name="McGuire B."/>
            <person name="Gubler W.D."/>
            <person name="Walker M.A."/>
            <person name="Cantu D."/>
        </authorList>
    </citation>
    <scope>NUCLEOTIDE SEQUENCE [LARGE SCALE GENOMIC DNA]</scope>
    <source>
        <strain evidence="4">c</strain>
    </source>
</reference>
<evidence type="ECO:0000313" key="4">
    <source>
        <dbReference type="Proteomes" id="UP000030854"/>
    </source>
</evidence>
<feature type="region of interest" description="Disordered" evidence="1">
    <location>
        <begin position="393"/>
        <end position="492"/>
    </location>
</feature>
<dbReference type="EMBL" id="JNVN01002469">
    <property type="protein sequence ID" value="KHJ31928.1"/>
    <property type="molecule type" value="Genomic_DNA"/>
</dbReference>
<proteinExistence type="predicted"/>
<gene>
    <name evidence="3" type="ORF">EV44_g0789</name>
</gene>
<dbReference type="OrthoDB" id="5421784at2759"/>
<keyword evidence="2" id="KW-0472">Membrane</keyword>
<name>A0A0B1P121_UNCNE</name>
<dbReference type="AlphaFoldDB" id="A0A0B1P121"/>
<dbReference type="OMA" id="HESHNIP"/>
<dbReference type="HOGENOM" id="CLU_022723_1_0_1"/>
<organism evidence="3 4">
    <name type="scientific">Uncinula necator</name>
    <name type="common">Grape powdery mildew</name>
    <dbReference type="NCBI Taxonomy" id="52586"/>
    <lineage>
        <taxon>Eukaryota</taxon>
        <taxon>Fungi</taxon>
        <taxon>Dikarya</taxon>
        <taxon>Ascomycota</taxon>
        <taxon>Pezizomycotina</taxon>
        <taxon>Leotiomycetes</taxon>
        <taxon>Erysiphales</taxon>
        <taxon>Erysiphaceae</taxon>
        <taxon>Erysiphe</taxon>
    </lineage>
</organism>